<dbReference type="Gene3D" id="1.10.10.60">
    <property type="entry name" value="Homeodomain-like"/>
    <property type="match status" value="1"/>
</dbReference>
<keyword evidence="1" id="KW-0805">Transcription regulation</keyword>
<dbReference type="GO" id="GO:0003700">
    <property type="term" value="F:DNA-binding transcription factor activity"/>
    <property type="evidence" value="ECO:0007669"/>
    <property type="project" value="InterPro"/>
</dbReference>
<keyword evidence="6" id="KW-1185">Reference proteome</keyword>
<dbReference type="PATRIC" id="fig|573060.9.peg.1557"/>
<reference evidence="5 6" key="1">
    <citation type="submission" date="2009-05" db="EMBL/GenBank/DDBJ databases">
        <title>The draft genome of Acidovorax delafieldii 2AN.</title>
        <authorList>
            <consortium name="US DOE Joint Genome Institute (JGI-PGF)"/>
            <person name="Lucas S."/>
            <person name="Copeland A."/>
            <person name="Lapidus A."/>
            <person name="Glavina del Rio T."/>
            <person name="Tice H."/>
            <person name="Bruce D."/>
            <person name="Goodwin L."/>
            <person name="Pitluck S."/>
            <person name="Larimer F."/>
            <person name="Land M.L."/>
            <person name="Hauser L."/>
            <person name="Shelobolina E.S."/>
            <person name="Picardal F."/>
            <person name="Roden E."/>
            <person name="Emerson D."/>
        </authorList>
    </citation>
    <scope>NUCLEOTIDE SEQUENCE [LARGE SCALE GENOMIC DNA]</scope>
    <source>
        <strain evidence="5 6">2AN</strain>
    </source>
</reference>
<dbReference type="PANTHER" id="PTHR47894:SF1">
    <property type="entry name" value="HTH-TYPE TRANSCRIPTIONAL REGULATOR VQSM"/>
    <property type="match status" value="1"/>
</dbReference>
<dbReference type="Pfam" id="PF12625">
    <property type="entry name" value="Arabinose_bd"/>
    <property type="match status" value="1"/>
</dbReference>
<dbReference type="PANTHER" id="PTHR47894">
    <property type="entry name" value="HTH-TYPE TRANSCRIPTIONAL REGULATOR GADX"/>
    <property type="match status" value="1"/>
</dbReference>
<dbReference type="InterPro" id="IPR018060">
    <property type="entry name" value="HTH_AraC"/>
</dbReference>
<dbReference type="InterPro" id="IPR032687">
    <property type="entry name" value="AraC-type_N"/>
</dbReference>
<dbReference type="Proteomes" id="UP000003856">
    <property type="component" value="Unassembled WGS sequence"/>
</dbReference>
<dbReference type="Pfam" id="PF12833">
    <property type="entry name" value="HTH_18"/>
    <property type="match status" value="1"/>
</dbReference>
<name>C5T965_ACIDE</name>
<dbReference type="InterPro" id="IPR009057">
    <property type="entry name" value="Homeodomain-like_sf"/>
</dbReference>
<gene>
    <name evidence="5" type="ORF">AcdelDRAFT_3445</name>
</gene>
<dbReference type="EMBL" id="ACQT01000177">
    <property type="protein sequence ID" value="EER58979.1"/>
    <property type="molecule type" value="Genomic_DNA"/>
</dbReference>
<comment type="caution">
    <text evidence="5">The sequence shown here is derived from an EMBL/GenBank/DDBJ whole genome shotgun (WGS) entry which is preliminary data.</text>
</comment>
<evidence type="ECO:0000313" key="6">
    <source>
        <dbReference type="Proteomes" id="UP000003856"/>
    </source>
</evidence>
<dbReference type="SUPFAM" id="SSF46689">
    <property type="entry name" value="Homeodomain-like"/>
    <property type="match status" value="1"/>
</dbReference>
<dbReference type="RefSeq" id="WP_005799015.1">
    <property type="nucleotide sequence ID" value="NZ_ACQT01000177.1"/>
</dbReference>
<evidence type="ECO:0000313" key="5">
    <source>
        <dbReference type="EMBL" id="EER58979.1"/>
    </source>
</evidence>
<dbReference type="GO" id="GO:0000976">
    <property type="term" value="F:transcription cis-regulatory region binding"/>
    <property type="evidence" value="ECO:0007669"/>
    <property type="project" value="TreeGrafter"/>
</dbReference>
<proteinExistence type="predicted"/>
<evidence type="ECO:0000259" key="4">
    <source>
        <dbReference type="PROSITE" id="PS01124"/>
    </source>
</evidence>
<sequence length="346" mass="38992">MRCFPVDWESRLYGPQKISAIVAVLNRDGVAAEQALEGTGLCDEMLCSTSTRISYRQIFAVIKNAIRLGKNPALAILAGKEMHATAYGMYGFGMLSSPTYEDEVQFILKYGEIIGAVAKISNCACEENNATYTLDVVLTPDAQDPIYRFALEFSCAAHLTIFRDLYGSNFKFSSLCLACPKPGYAELYEEYFDCPVNFSQGVNQWRIDAIWVDSPRKMPDAVAHLMAVEYCQKFLSELSHVGGVASQVRRALLEKTPANFPTIDLMAEELGMQERTLRRRLEAEGTTYRELLAGARKLLAIDYLRANKLKTMDIATRLGYSDVANFRNAFYRWTGHTPRHYRKQNN</sequence>
<dbReference type="SMART" id="SM00342">
    <property type="entry name" value="HTH_ARAC"/>
    <property type="match status" value="1"/>
</dbReference>
<evidence type="ECO:0000256" key="3">
    <source>
        <dbReference type="ARBA" id="ARBA00023163"/>
    </source>
</evidence>
<dbReference type="GO" id="GO:0005829">
    <property type="term" value="C:cytosol"/>
    <property type="evidence" value="ECO:0007669"/>
    <property type="project" value="TreeGrafter"/>
</dbReference>
<keyword evidence="2" id="KW-0238">DNA-binding</keyword>
<protein>
    <submittedName>
        <fullName evidence="5">Transcriptional regulator, AraC family</fullName>
    </submittedName>
</protein>
<accession>C5T965</accession>
<evidence type="ECO:0000256" key="1">
    <source>
        <dbReference type="ARBA" id="ARBA00023015"/>
    </source>
</evidence>
<dbReference type="AlphaFoldDB" id="C5T965"/>
<dbReference type="PROSITE" id="PS01124">
    <property type="entry name" value="HTH_ARAC_FAMILY_2"/>
    <property type="match status" value="1"/>
</dbReference>
<evidence type="ECO:0000256" key="2">
    <source>
        <dbReference type="ARBA" id="ARBA00023125"/>
    </source>
</evidence>
<feature type="domain" description="HTH araC/xylS-type" evidence="4">
    <location>
        <begin position="246"/>
        <end position="344"/>
    </location>
</feature>
<organism evidence="5 6">
    <name type="scientific">Acidovorax delafieldii 2AN</name>
    <dbReference type="NCBI Taxonomy" id="573060"/>
    <lineage>
        <taxon>Bacteria</taxon>
        <taxon>Pseudomonadati</taxon>
        <taxon>Pseudomonadota</taxon>
        <taxon>Betaproteobacteria</taxon>
        <taxon>Burkholderiales</taxon>
        <taxon>Comamonadaceae</taxon>
        <taxon>Acidovorax</taxon>
    </lineage>
</organism>
<keyword evidence="3" id="KW-0804">Transcription</keyword>